<comment type="caution">
    <text evidence="2">The sequence shown here is derived from an EMBL/GenBank/DDBJ whole genome shotgun (WGS) entry which is preliminary data.</text>
</comment>
<sequence>MARGAVMQFIISPCPAVLPRGPETTSRLFLVTNTVPTHPNTLSELMEFEATSARVLTDGQSRAAVRLINEAERGFEFPRVIPQPVTHGARKLQSRGPARAPERSCA</sequence>
<gene>
    <name evidence="2" type="ORF">AAFF_G00275300</name>
</gene>
<proteinExistence type="predicted"/>
<dbReference type="EMBL" id="JAINUG010000038">
    <property type="protein sequence ID" value="KAJ8407673.1"/>
    <property type="molecule type" value="Genomic_DNA"/>
</dbReference>
<evidence type="ECO:0000313" key="2">
    <source>
        <dbReference type="EMBL" id="KAJ8407673.1"/>
    </source>
</evidence>
<organism evidence="2 3">
    <name type="scientific">Aldrovandia affinis</name>
    <dbReference type="NCBI Taxonomy" id="143900"/>
    <lineage>
        <taxon>Eukaryota</taxon>
        <taxon>Metazoa</taxon>
        <taxon>Chordata</taxon>
        <taxon>Craniata</taxon>
        <taxon>Vertebrata</taxon>
        <taxon>Euteleostomi</taxon>
        <taxon>Actinopterygii</taxon>
        <taxon>Neopterygii</taxon>
        <taxon>Teleostei</taxon>
        <taxon>Notacanthiformes</taxon>
        <taxon>Halosauridae</taxon>
        <taxon>Aldrovandia</taxon>
    </lineage>
</organism>
<keyword evidence="3" id="KW-1185">Reference proteome</keyword>
<dbReference type="AlphaFoldDB" id="A0AAD7ST48"/>
<evidence type="ECO:0000313" key="3">
    <source>
        <dbReference type="Proteomes" id="UP001221898"/>
    </source>
</evidence>
<protein>
    <submittedName>
        <fullName evidence="2">Uncharacterized protein</fullName>
    </submittedName>
</protein>
<accession>A0AAD7ST48</accession>
<evidence type="ECO:0000256" key="1">
    <source>
        <dbReference type="SAM" id="MobiDB-lite"/>
    </source>
</evidence>
<reference evidence="2" key="1">
    <citation type="journal article" date="2023" name="Science">
        <title>Genome structures resolve the early diversification of teleost fishes.</title>
        <authorList>
            <person name="Parey E."/>
            <person name="Louis A."/>
            <person name="Montfort J."/>
            <person name="Bouchez O."/>
            <person name="Roques C."/>
            <person name="Iampietro C."/>
            <person name="Lluch J."/>
            <person name="Castinel A."/>
            <person name="Donnadieu C."/>
            <person name="Desvignes T."/>
            <person name="Floi Bucao C."/>
            <person name="Jouanno E."/>
            <person name="Wen M."/>
            <person name="Mejri S."/>
            <person name="Dirks R."/>
            <person name="Jansen H."/>
            <person name="Henkel C."/>
            <person name="Chen W.J."/>
            <person name="Zahm M."/>
            <person name="Cabau C."/>
            <person name="Klopp C."/>
            <person name="Thompson A.W."/>
            <person name="Robinson-Rechavi M."/>
            <person name="Braasch I."/>
            <person name="Lecointre G."/>
            <person name="Bobe J."/>
            <person name="Postlethwait J.H."/>
            <person name="Berthelot C."/>
            <person name="Roest Crollius H."/>
            <person name="Guiguen Y."/>
        </authorList>
    </citation>
    <scope>NUCLEOTIDE SEQUENCE</scope>
    <source>
        <strain evidence="2">NC1722</strain>
    </source>
</reference>
<dbReference type="Proteomes" id="UP001221898">
    <property type="component" value="Unassembled WGS sequence"/>
</dbReference>
<name>A0AAD7ST48_9TELE</name>
<feature type="region of interest" description="Disordered" evidence="1">
    <location>
        <begin position="86"/>
        <end position="106"/>
    </location>
</feature>